<dbReference type="PIRSF" id="PIRSF000437">
    <property type="entry name" value="GPAT_DHAPAT"/>
    <property type="match status" value="1"/>
</dbReference>
<dbReference type="RefSeq" id="WP_214093303.1">
    <property type="nucleotide sequence ID" value="NZ_JAHCLR010000023.1"/>
</dbReference>
<keyword evidence="3" id="KW-0808">Transferase</keyword>
<dbReference type="GO" id="GO:0016746">
    <property type="term" value="F:acyltransferase activity"/>
    <property type="evidence" value="ECO:0007669"/>
    <property type="project" value="UniProtKB-KW"/>
</dbReference>
<dbReference type="InterPro" id="IPR041728">
    <property type="entry name" value="GPAT/DHAPAT_LPLAT"/>
</dbReference>
<comment type="subcellular location">
    <subcellularLocation>
        <location evidence="1">Endomembrane system</location>
        <topology evidence="1">Peripheral membrane protein</topology>
    </subcellularLocation>
</comment>
<evidence type="ECO:0000313" key="8">
    <source>
        <dbReference type="Proteomes" id="UP001519535"/>
    </source>
</evidence>
<dbReference type="PANTHER" id="PTHR12563">
    <property type="entry name" value="GLYCEROL-3-PHOSPHATE ACYLTRANSFERASE"/>
    <property type="match status" value="1"/>
</dbReference>
<organism evidence="7 8">
    <name type="scientific">Mycolicibacter acidiphilus</name>
    <dbReference type="NCBI Taxonomy" id="2835306"/>
    <lineage>
        <taxon>Bacteria</taxon>
        <taxon>Bacillati</taxon>
        <taxon>Actinomycetota</taxon>
        <taxon>Actinomycetes</taxon>
        <taxon>Mycobacteriales</taxon>
        <taxon>Mycobacteriaceae</taxon>
        <taxon>Mycolicibacter</taxon>
    </lineage>
</organism>
<feature type="domain" description="Phospholipid/glycerol acyltransferase" evidence="6">
    <location>
        <begin position="101"/>
        <end position="228"/>
    </location>
</feature>
<reference evidence="7 8" key="1">
    <citation type="submission" date="2021-05" db="EMBL/GenBank/DDBJ databases">
        <title>Mycobacterium acidophilum sp. nov., an extremely acid-tolerant member of the genus Mycobacterium.</title>
        <authorList>
            <person name="Xia J."/>
        </authorList>
    </citation>
    <scope>NUCLEOTIDE SEQUENCE [LARGE SCALE GENOMIC DNA]</scope>
    <source>
        <strain evidence="7 8">M1</strain>
    </source>
</reference>
<evidence type="ECO:0000259" key="6">
    <source>
        <dbReference type="SMART" id="SM00563"/>
    </source>
</evidence>
<evidence type="ECO:0000313" key="7">
    <source>
        <dbReference type="EMBL" id="MBS9534431.1"/>
    </source>
</evidence>
<comment type="similarity">
    <text evidence="2">Belongs to the GPAT/DAPAT family.</text>
</comment>
<dbReference type="EMBL" id="JAHCLR010000023">
    <property type="protein sequence ID" value="MBS9534431.1"/>
    <property type="molecule type" value="Genomic_DNA"/>
</dbReference>
<keyword evidence="8" id="KW-1185">Reference proteome</keyword>
<accession>A0ABS5RJL3</accession>
<evidence type="ECO:0000256" key="3">
    <source>
        <dbReference type="ARBA" id="ARBA00022679"/>
    </source>
</evidence>
<name>A0ABS5RJL3_9MYCO</name>
<dbReference type="CDD" id="cd07993">
    <property type="entry name" value="LPLAT_DHAPAT-like"/>
    <property type="match status" value="1"/>
</dbReference>
<dbReference type="Proteomes" id="UP001519535">
    <property type="component" value="Unassembled WGS sequence"/>
</dbReference>
<evidence type="ECO:0000256" key="1">
    <source>
        <dbReference type="ARBA" id="ARBA00004184"/>
    </source>
</evidence>
<evidence type="ECO:0000256" key="4">
    <source>
        <dbReference type="ARBA" id="ARBA00023136"/>
    </source>
</evidence>
<gene>
    <name evidence="7" type="ORF">KIH27_12630</name>
</gene>
<dbReference type="Pfam" id="PF19277">
    <property type="entry name" value="GPAT_C"/>
    <property type="match status" value="1"/>
</dbReference>
<dbReference type="SUPFAM" id="SSF69593">
    <property type="entry name" value="Glycerol-3-phosphate (1)-acyltransferase"/>
    <property type="match status" value="1"/>
</dbReference>
<sequence length="616" mass="67769">MGVGIPVRWRSRHRACTTIAAAPRFHAGLRRLAEQSGCGIEQISTEAERDLAGIVAGNSRAQTEFTVFVSRQIYTQGYDRQIDVDPEQIERVRAAMQQHPTVTLASHRSYLDGMVLPALFSELGLPGRQVLVGGNMDFWPVGPIMRRAGGIFVRRDGTDAPVYRFALREYIGHLIEQRSHLEWFIEGGRSRTGKLLPPKLGALSYVVDAYREGRAEDVMLIPISITYDQLREAKDFAGEAGGRAKQAENTGWLLRYWRELRDRYGKIYVRFGEPLSLRAALGPPAPAHGAESGATAVQELAFEVSRRISQVTPATGTALVAVVLLGAVDRALTLRQIRAALAVVLEFAHRHDLPMTDSARGLQSAAGVQAALDALIHHGVVTRFDDGTEPVFGIEPGQHLVAAFYRNAIIHAFLNNAVLEVALIEAAKPGVTDPGARFLDVALALRDLLQFDFFFAERDDFGAALTAELALYAPDWREQLADGPAGARRILDAFPFPVAHVALRPFLEAYLVVAHALEQQPGPLQRRPFLKSCLGLGRQLLLQRIIARPESVSQQLFESGWRLAQHRGLLDTDQESMARRVAFTAELQEILADITVIGDIAADRFAVLLAGDSRRG</sequence>
<dbReference type="SMART" id="SM00563">
    <property type="entry name" value="PlsC"/>
    <property type="match status" value="1"/>
</dbReference>
<dbReference type="InterPro" id="IPR002123">
    <property type="entry name" value="Plipid/glycerol_acylTrfase"/>
</dbReference>
<dbReference type="InterPro" id="IPR045520">
    <property type="entry name" value="GPAT/DHAPAT_C"/>
</dbReference>
<evidence type="ECO:0000256" key="2">
    <source>
        <dbReference type="ARBA" id="ARBA00007937"/>
    </source>
</evidence>
<dbReference type="PANTHER" id="PTHR12563:SF17">
    <property type="entry name" value="DIHYDROXYACETONE PHOSPHATE ACYLTRANSFERASE"/>
    <property type="match status" value="1"/>
</dbReference>
<keyword evidence="5 7" id="KW-0012">Acyltransferase</keyword>
<protein>
    <submittedName>
        <fullName evidence="7">1-acyl-sn-glycerol-3-phosphate acyltransferase</fullName>
    </submittedName>
</protein>
<dbReference type="Pfam" id="PF01553">
    <property type="entry name" value="Acyltransferase"/>
    <property type="match status" value="1"/>
</dbReference>
<comment type="caution">
    <text evidence="7">The sequence shown here is derived from an EMBL/GenBank/DDBJ whole genome shotgun (WGS) entry which is preliminary data.</text>
</comment>
<keyword evidence="4" id="KW-0472">Membrane</keyword>
<dbReference type="InterPro" id="IPR022284">
    <property type="entry name" value="GPAT/DHAPAT"/>
</dbReference>
<proteinExistence type="inferred from homology"/>
<evidence type="ECO:0000256" key="5">
    <source>
        <dbReference type="ARBA" id="ARBA00023315"/>
    </source>
</evidence>